<dbReference type="GO" id="GO:0008237">
    <property type="term" value="F:metallopeptidase activity"/>
    <property type="evidence" value="ECO:0007669"/>
    <property type="project" value="UniProtKB-KW"/>
</dbReference>
<dbReference type="InterPro" id="IPR001818">
    <property type="entry name" value="Pept_M10_metallopeptidase"/>
</dbReference>
<keyword evidence="5" id="KW-0378">Hydrolase</keyword>
<protein>
    <recommendedName>
        <fullName evidence="11">Peptidase M10 metallopeptidase domain-containing protein</fullName>
    </recommendedName>
</protein>
<dbReference type="Proteomes" id="UP001558652">
    <property type="component" value="Unassembled WGS sequence"/>
</dbReference>
<dbReference type="GO" id="GO:0006508">
    <property type="term" value="P:proteolysis"/>
    <property type="evidence" value="ECO:0007669"/>
    <property type="project" value="UniProtKB-KW"/>
</dbReference>
<dbReference type="InterPro" id="IPR024079">
    <property type="entry name" value="MetalloPept_cat_dom_sf"/>
</dbReference>
<reference evidence="12 13" key="1">
    <citation type="submission" date="2024-07" db="EMBL/GenBank/DDBJ databases">
        <title>Chromosome-level genome assembly of the water stick insect Ranatra chinensis (Heteroptera: Nepidae).</title>
        <authorList>
            <person name="Liu X."/>
        </authorList>
    </citation>
    <scope>NUCLEOTIDE SEQUENCE [LARGE SCALE GENOMIC DNA]</scope>
    <source>
        <strain evidence="12">Cailab_2021Rc</strain>
        <tissue evidence="12">Muscle</tissue>
    </source>
</reference>
<comment type="similarity">
    <text evidence="1">Belongs to the peptidase M10A family.</text>
</comment>
<evidence type="ECO:0000256" key="7">
    <source>
        <dbReference type="ARBA" id="ARBA00023049"/>
    </source>
</evidence>
<feature type="domain" description="Peptidase M10 metallopeptidase" evidence="11">
    <location>
        <begin position="4"/>
        <end position="104"/>
    </location>
</feature>
<feature type="compositionally biased region" description="Pro residues" evidence="10">
    <location>
        <begin position="170"/>
        <end position="191"/>
    </location>
</feature>
<keyword evidence="7" id="KW-0482">Metalloprotease</keyword>
<dbReference type="PANTHER" id="PTHR10201:SF291">
    <property type="entry name" value="MATRIX METALLOPROTEINASE 1, ISOFORM C-RELATED"/>
    <property type="match status" value="1"/>
</dbReference>
<sequence>MSCSYKFDGEGGVLAHAFAPRPQIDCIEIHLDSSEKWNFNILPSPSDHNNYEEVNLYAVLIHEIGHTLGLGHSAHKDAIMYPYYSAAKRKLGDDDEYIIQALYGQNKRRRTFKTSSVQPLPPSDPPTAVLPPSAGGRHSTTQPTPNTNTTISTTTSSTTTKPQDGLRGEGPPPPQFTPRRTPTPPSRPPPDLCSLKPQVFFLHEIPIQASTDCTCFFESGYG</sequence>
<comment type="caution">
    <text evidence="12">The sequence shown here is derived from an EMBL/GenBank/DDBJ whole genome shotgun (WGS) entry which is preliminary data.</text>
</comment>
<dbReference type="SUPFAM" id="SSF55486">
    <property type="entry name" value="Metalloproteases ('zincins'), catalytic domain"/>
    <property type="match status" value="1"/>
</dbReference>
<feature type="active site" evidence="8">
    <location>
        <position position="63"/>
    </location>
</feature>
<dbReference type="PRINTS" id="PR00138">
    <property type="entry name" value="MATRIXIN"/>
</dbReference>
<evidence type="ECO:0000256" key="1">
    <source>
        <dbReference type="ARBA" id="ARBA00010370"/>
    </source>
</evidence>
<feature type="binding site" evidence="9">
    <location>
        <position position="30"/>
    </location>
    <ligand>
        <name>Zn(2+)</name>
        <dbReference type="ChEBI" id="CHEBI:29105"/>
        <label>1</label>
    </ligand>
</feature>
<feature type="binding site" evidence="9">
    <location>
        <position position="8"/>
    </location>
    <ligand>
        <name>Ca(2+)</name>
        <dbReference type="ChEBI" id="CHEBI:29108"/>
        <label>3</label>
    </ligand>
</feature>
<evidence type="ECO:0000256" key="2">
    <source>
        <dbReference type="ARBA" id="ARBA00022670"/>
    </source>
</evidence>
<dbReference type="Pfam" id="PF00413">
    <property type="entry name" value="Peptidase_M10"/>
    <property type="match status" value="1"/>
</dbReference>
<feature type="binding site" evidence="9">
    <location>
        <position position="16"/>
    </location>
    <ligand>
        <name>Zn(2+)</name>
        <dbReference type="ChEBI" id="CHEBI:29105"/>
        <label>1</label>
    </ligand>
</feature>
<keyword evidence="9" id="KW-0106">Calcium</keyword>
<evidence type="ECO:0000256" key="8">
    <source>
        <dbReference type="PIRSR" id="PIRSR621190-1"/>
    </source>
</evidence>
<feature type="binding site" evidence="9">
    <location>
        <position position="35"/>
    </location>
    <ligand>
        <name>Ca(2+)</name>
        <dbReference type="ChEBI" id="CHEBI:29108"/>
        <label>1</label>
    </ligand>
</feature>
<keyword evidence="13" id="KW-1185">Reference proteome</keyword>
<comment type="cofactor">
    <cofactor evidence="9">
        <name>Ca(2+)</name>
        <dbReference type="ChEBI" id="CHEBI:29108"/>
    </cofactor>
    <text evidence="9">Can bind about 5 Ca(2+) ions per subunit.</text>
</comment>
<proteinExistence type="inferred from homology"/>
<keyword evidence="6 9" id="KW-0862">Zinc</keyword>
<dbReference type="EMBL" id="JBFDAA010000006">
    <property type="protein sequence ID" value="KAL1131422.1"/>
    <property type="molecule type" value="Genomic_DNA"/>
</dbReference>
<feature type="compositionally biased region" description="Low complexity" evidence="10">
    <location>
        <begin position="139"/>
        <end position="160"/>
    </location>
</feature>
<gene>
    <name evidence="12" type="ORF">AAG570_011039</name>
</gene>
<name>A0ABD0YXU0_9HEMI</name>
<keyword evidence="2" id="KW-0645">Protease</keyword>
<feature type="binding site" evidence="9">
    <location>
        <position position="80"/>
    </location>
    <ligand>
        <name>Zn(2+)</name>
        <dbReference type="ChEBI" id="CHEBI:29105"/>
        <label>2</label>
        <note>catalytic</note>
    </ligand>
</feature>
<dbReference type="PANTHER" id="PTHR10201">
    <property type="entry name" value="MATRIX METALLOPROTEINASE"/>
    <property type="match status" value="1"/>
</dbReference>
<evidence type="ECO:0000256" key="10">
    <source>
        <dbReference type="SAM" id="MobiDB-lite"/>
    </source>
</evidence>
<feature type="binding site" evidence="9">
    <location>
        <position position="62"/>
    </location>
    <ligand>
        <name>Zn(2+)</name>
        <dbReference type="ChEBI" id="CHEBI:29105"/>
        <label>2</label>
        <note>catalytic</note>
    </ligand>
</feature>
<evidence type="ECO:0000256" key="6">
    <source>
        <dbReference type="ARBA" id="ARBA00022833"/>
    </source>
</evidence>
<evidence type="ECO:0000259" key="11">
    <source>
        <dbReference type="Pfam" id="PF00413"/>
    </source>
</evidence>
<keyword evidence="4" id="KW-0732">Signal</keyword>
<feature type="binding site" evidence="9">
    <location>
        <position position="9"/>
    </location>
    <ligand>
        <name>Ca(2+)</name>
        <dbReference type="ChEBI" id="CHEBI:29108"/>
        <label>3</label>
    </ligand>
</feature>
<accession>A0ABD0YXU0</accession>
<feature type="binding site" evidence="9">
    <location>
        <position position="32"/>
    </location>
    <ligand>
        <name>Ca(2+)</name>
        <dbReference type="ChEBI" id="CHEBI:29108"/>
        <label>3</label>
    </ligand>
</feature>
<comment type="cofactor">
    <cofactor evidence="9">
        <name>Zn(2+)</name>
        <dbReference type="ChEBI" id="CHEBI:29105"/>
    </cofactor>
    <text evidence="9">Binds 2 Zn(2+) ions per subunit.</text>
</comment>
<organism evidence="12 13">
    <name type="scientific">Ranatra chinensis</name>
    <dbReference type="NCBI Taxonomy" id="642074"/>
    <lineage>
        <taxon>Eukaryota</taxon>
        <taxon>Metazoa</taxon>
        <taxon>Ecdysozoa</taxon>
        <taxon>Arthropoda</taxon>
        <taxon>Hexapoda</taxon>
        <taxon>Insecta</taxon>
        <taxon>Pterygota</taxon>
        <taxon>Neoptera</taxon>
        <taxon>Paraneoptera</taxon>
        <taxon>Hemiptera</taxon>
        <taxon>Heteroptera</taxon>
        <taxon>Panheteroptera</taxon>
        <taxon>Nepomorpha</taxon>
        <taxon>Nepidae</taxon>
        <taxon>Ranatrinae</taxon>
        <taxon>Ranatra</taxon>
    </lineage>
</organism>
<evidence type="ECO:0000313" key="13">
    <source>
        <dbReference type="Proteomes" id="UP001558652"/>
    </source>
</evidence>
<feature type="compositionally biased region" description="Pro residues" evidence="10">
    <location>
        <begin position="119"/>
        <end position="129"/>
    </location>
</feature>
<evidence type="ECO:0000313" key="12">
    <source>
        <dbReference type="EMBL" id="KAL1131422.1"/>
    </source>
</evidence>
<dbReference type="AlphaFoldDB" id="A0ABD0YXU0"/>
<dbReference type="InterPro" id="IPR021190">
    <property type="entry name" value="Pept_M10A"/>
</dbReference>
<keyword evidence="3 9" id="KW-0479">Metal-binding</keyword>
<feature type="binding site" evidence="9">
    <location>
        <position position="66"/>
    </location>
    <ligand>
        <name>Zn(2+)</name>
        <dbReference type="ChEBI" id="CHEBI:29105"/>
        <label>2</label>
        <note>catalytic</note>
    </ligand>
</feature>
<evidence type="ECO:0000256" key="9">
    <source>
        <dbReference type="PIRSR" id="PIRSR621190-2"/>
    </source>
</evidence>
<evidence type="ECO:0000256" key="5">
    <source>
        <dbReference type="ARBA" id="ARBA00022801"/>
    </source>
</evidence>
<dbReference type="Gene3D" id="3.40.390.10">
    <property type="entry name" value="Collagenase (Catalytic Domain)"/>
    <property type="match status" value="1"/>
</dbReference>
<dbReference type="GO" id="GO:0046872">
    <property type="term" value="F:metal ion binding"/>
    <property type="evidence" value="ECO:0007669"/>
    <property type="project" value="UniProtKB-KW"/>
</dbReference>
<feature type="binding site" evidence="9">
    <location>
        <position position="35"/>
    </location>
    <ligand>
        <name>Ca(2+)</name>
        <dbReference type="ChEBI" id="CHEBI:29108"/>
        <label>3</label>
    </ligand>
</feature>
<feature type="region of interest" description="Disordered" evidence="10">
    <location>
        <begin position="109"/>
        <end position="192"/>
    </location>
</feature>
<evidence type="ECO:0000256" key="4">
    <source>
        <dbReference type="ARBA" id="ARBA00022729"/>
    </source>
</evidence>
<feature type="binding site" evidence="9">
    <location>
        <position position="72"/>
    </location>
    <ligand>
        <name>Zn(2+)</name>
        <dbReference type="ChEBI" id="CHEBI:29105"/>
        <label>2</label>
        <note>catalytic</note>
    </ligand>
</feature>
<evidence type="ECO:0000256" key="3">
    <source>
        <dbReference type="ARBA" id="ARBA00022723"/>
    </source>
</evidence>